<gene>
    <name evidence="1" type="ORF">MSLAZ_2958</name>
</gene>
<proteinExistence type="predicted"/>
<evidence type="ECO:0000313" key="1">
    <source>
        <dbReference type="EMBL" id="AKB76219.1"/>
    </source>
</evidence>
<accession>A0A0E3S548</accession>
<keyword evidence="2" id="KW-1185">Reference proteome</keyword>
<dbReference type="EMBL" id="CP009515">
    <property type="protein sequence ID" value="AKB76219.1"/>
    <property type="molecule type" value="Genomic_DNA"/>
</dbReference>
<evidence type="ECO:0000313" key="2">
    <source>
        <dbReference type="Proteomes" id="UP000033072"/>
    </source>
</evidence>
<dbReference type="AlphaFoldDB" id="A0A0E3S548"/>
<dbReference type="Proteomes" id="UP000033072">
    <property type="component" value="Chromosome"/>
</dbReference>
<name>A0A0E3S548_9EURY</name>
<reference evidence="1 2" key="1">
    <citation type="submission" date="2014-07" db="EMBL/GenBank/DDBJ databases">
        <title>Methanogenic archaea and the global carbon cycle.</title>
        <authorList>
            <person name="Henriksen J.R."/>
            <person name="Luke J."/>
            <person name="Reinhart S."/>
            <person name="Benedict M.N."/>
            <person name="Youngblut N.D."/>
            <person name="Metcalf M.E."/>
            <person name="Whitaker R.J."/>
            <person name="Metcalf W.W."/>
        </authorList>
    </citation>
    <scope>NUCLEOTIDE SEQUENCE [LARGE SCALE GENOMIC DNA]</scope>
    <source>
        <strain evidence="1 2">Z-7289</strain>
    </source>
</reference>
<protein>
    <submittedName>
        <fullName evidence="1">Uncharacterized protein</fullName>
    </submittedName>
</protein>
<sequence>MNFKSTEPFFRHLAGNSPVNGKTGVYRLYGVFLDTDPSRKGILNGKSVPFRKEYCRSNLFFSEYDNNAHGEGVALLSA</sequence>
<dbReference type="PATRIC" id="fig|1434111.4.peg.3908"/>
<dbReference type="KEGG" id="mls:MSLAZ_2958"/>
<dbReference type="HOGENOM" id="CLU_2613663_0_0_2"/>
<organism evidence="1 2">
    <name type="scientific">Methanosarcina lacustris Z-7289</name>
    <dbReference type="NCBI Taxonomy" id="1434111"/>
    <lineage>
        <taxon>Archaea</taxon>
        <taxon>Methanobacteriati</taxon>
        <taxon>Methanobacteriota</taxon>
        <taxon>Stenosarchaea group</taxon>
        <taxon>Methanomicrobia</taxon>
        <taxon>Methanosarcinales</taxon>
        <taxon>Methanosarcinaceae</taxon>
        <taxon>Methanosarcina</taxon>
    </lineage>
</organism>